<dbReference type="InterPro" id="IPR031318">
    <property type="entry name" value="OPI10"/>
</dbReference>
<dbReference type="GO" id="GO:0061608">
    <property type="term" value="F:nuclear import signal receptor activity"/>
    <property type="evidence" value="ECO:0007669"/>
    <property type="project" value="TreeGrafter"/>
</dbReference>
<dbReference type="Proteomes" id="UP000232875">
    <property type="component" value="Unassembled WGS sequence"/>
</dbReference>
<dbReference type="PANTHER" id="PTHR12925">
    <property type="entry name" value="HIKESHI FAMILY MEMBER"/>
    <property type="match status" value="1"/>
</dbReference>
<evidence type="ECO:0000259" key="3">
    <source>
        <dbReference type="Pfam" id="PF21057"/>
    </source>
</evidence>
<dbReference type="InterPro" id="IPR048364">
    <property type="entry name" value="Hikeshi-like_C"/>
</dbReference>
<dbReference type="GO" id="GO:0006606">
    <property type="term" value="P:protein import into nucleus"/>
    <property type="evidence" value="ECO:0007669"/>
    <property type="project" value="TreeGrafter"/>
</dbReference>
<dbReference type="PANTHER" id="PTHR12925:SF0">
    <property type="entry name" value="PROTEIN HIKESHI"/>
    <property type="match status" value="1"/>
</dbReference>
<dbReference type="InterPro" id="IPR008493">
    <property type="entry name" value="Hikeshi-like_N"/>
</dbReference>
<protein>
    <submittedName>
        <fullName evidence="4">Uncharacterized protein</fullName>
    </submittedName>
</protein>
<evidence type="ECO:0000256" key="1">
    <source>
        <dbReference type="ARBA" id="ARBA00006623"/>
    </source>
</evidence>
<dbReference type="GO" id="GO:0005829">
    <property type="term" value="C:cytosol"/>
    <property type="evidence" value="ECO:0007669"/>
    <property type="project" value="TreeGrafter"/>
</dbReference>
<dbReference type="Pfam" id="PF21057">
    <property type="entry name" value="Hikeshi-like_C"/>
    <property type="match status" value="1"/>
</dbReference>
<dbReference type="GO" id="GO:0005634">
    <property type="term" value="C:nucleus"/>
    <property type="evidence" value="ECO:0007669"/>
    <property type="project" value="TreeGrafter"/>
</dbReference>
<organism evidence="4 5">
    <name type="scientific">Malassezia vespertilionis</name>
    <dbReference type="NCBI Taxonomy" id="2020962"/>
    <lineage>
        <taxon>Eukaryota</taxon>
        <taxon>Fungi</taxon>
        <taxon>Dikarya</taxon>
        <taxon>Basidiomycota</taxon>
        <taxon>Ustilaginomycotina</taxon>
        <taxon>Malasseziomycetes</taxon>
        <taxon>Malasseziales</taxon>
        <taxon>Malasseziaceae</taxon>
        <taxon>Malassezia</taxon>
    </lineage>
</organism>
<keyword evidence="5" id="KW-1185">Reference proteome</keyword>
<dbReference type="AlphaFoldDB" id="A0A2N1JAN0"/>
<dbReference type="EMBL" id="KZ454991">
    <property type="protein sequence ID" value="PKI83599.1"/>
    <property type="molecule type" value="Genomic_DNA"/>
</dbReference>
<evidence type="ECO:0000259" key="2">
    <source>
        <dbReference type="Pfam" id="PF05603"/>
    </source>
</evidence>
<gene>
    <name evidence="4" type="ORF">MVES_002673</name>
</gene>
<dbReference type="OrthoDB" id="10248398at2759"/>
<dbReference type="Pfam" id="PF05603">
    <property type="entry name" value="Hikeshi-like_N"/>
    <property type="match status" value="1"/>
</dbReference>
<reference evidence="4 5" key="1">
    <citation type="submission" date="2017-10" db="EMBL/GenBank/DDBJ databases">
        <title>A novel species of cold-tolerant Malassezia isolated from bats.</title>
        <authorList>
            <person name="Lorch J.M."/>
            <person name="Palmer J.M."/>
            <person name="Vanderwolf K.J."/>
            <person name="Schmidt K.Z."/>
            <person name="Verant M.L."/>
            <person name="Weller T.J."/>
            <person name="Blehert D.S."/>
        </authorList>
    </citation>
    <scope>NUCLEOTIDE SEQUENCE [LARGE SCALE GENOMIC DNA]</scope>
    <source>
        <strain evidence="4 5">NWHC:44797-103</strain>
    </source>
</reference>
<name>A0A2N1JAN0_9BASI</name>
<accession>A0A2N1JAN0</accession>
<comment type="similarity">
    <text evidence="1">Belongs to the OPI10 family.</text>
</comment>
<dbReference type="STRING" id="2020962.A0A2N1JAN0"/>
<sequence length="202" mass="21940">MFSCVVAGRLPLPPPQQIDPTHAVFQLENAELINHLVVFMTGVQAFPEGYGATVHLMWPPEPGKEPHWQLLGSKPSAIFRIRDPKHAGSSAPCSATLGVSIETLPSIELQMQELGQSQPMSGAVVLSKTTEQAHTADAAQLAGPIGTWCRIAHTAQNLFAYLSSFAPDSAPQAVPLLQKWLDAFQRKLQAQGVQFLRRIDNS</sequence>
<evidence type="ECO:0000313" key="4">
    <source>
        <dbReference type="EMBL" id="PKI83599.1"/>
    </source>
</evidence>
<feature type="domain" description="Hikeshi-like N-terminal" evidence="2">
    <location>
        <begin position="5"/>
        <end position="117"/>
    </location>
</feature>
<proteinExistence type="inferred from homology"/>
<evidence type="ECO:0000313" key="5">
    <source>
        <dbReference type="Proteomes" id="UP000232875"/>
    </source>
</evidence>
<feature type="domain" description="Hikeshi-like C-terminal" evidence="3">
    <location>
        <begin position="155"/>
        <end position="198"/>
    </location>
</feature>